<organism evidence="3">
    <name type="scientific">marine metagenome</name>
    <dbReference type="NCBI Taxonomy" id="408172"/>
    <lineage>
        <taxon>unclassified sequences</taxon>
        <taxon>metagenomes</taxon>
        <taxon>ecological metagenomes</taxon>
    </lineage>
</organism>
<reference evidence="3" key="1">
    <citation type="submission" date="2018-05" db="EMBL/GenBank/DDBJ databases">
        <authorList>
            <person name="Lanie J.A."/>
            <person name="Ng W.-L."/>
            <person name="Kazmierczak K.M."/>
            <person name="Andrzejewski T.M."/>
            <person name="Davidsen T.M."/>
            <person name="Wayne K.J."/>
            <person name="Tettelin H."/>
            <person name="Glass J.I."/>
            <person name="Rusch D."/>
            <person name="Podicherti R."/>
            <person name="Tsui H.-C.T."/>
            <person name="Winkler M.E."/>
        </authorList>
    </citation>
    <scope>NUCLEOTIDE SEQUENCE</scope>
</reference>
<dbReference type="SUPFAM" id="SSF56672">
    <property type="entry name" value="DNA/RNA polymerases"/>
    <property type="match status" value="1"/>
</dbReference>
<dbReference type="InterPro" id="IPR001126">
    <property type="entry name" value="UmuC"/>
</dbReference>
<dbReference type="InterPro" id="IPR050356">
    <property type="entry name" value="SulA_CellDiv_inhibitor"/>
</dbReference>
<dbReference type="PANTHER" id="PTHR35369:SF2">
    <property type="entry name" value="BLR3025 PROTEIN"/>
    <property type="match status" value="1"/>
</dbReference>
<accession>A0A381UAL3</accession>
<dbReference type="InterPro" id="IPR043502">
    <property type="entry name" value="DNA/RNA_pol_sf"/>
</dbReference>
<evidence type="ECO:0000259" key="2">
    <source>
        <dbReference type="Pfam" id="PF00817"/>
    </source>
</evidence>
<feature type="domain" description="UmuC" evidence="2">
    <location>
        <begin position="5"/>
        <end position="133"/>
    </location>
</feature>
<gene>
    <name evidence="3" type="ORF">METZ01_LOCUS77251</name>
</gene>
<dbReference type="CDD" id="cd03468">
    <property type="entry name" value="PolY_like"/>
    <property type="match status" value="1"/>
</dbReference>
<dbReference type="AlphaFoldDB" id="A0A381UAL3"/>
<dbReference type="Gene3D" id="3.40.1170.60">
    <property type="match status" value="1"/>
</dbReference>
<dbReference type="GO" id="GO:0006281">
    <property type="term" value="P:DNA repair"/>
    <property type="evidence" value="ECO:0007669"/>
    <property type="project" value="InterPro"/>
</dbReference>
<name>A0A381UAL3_9ZZZZ</name>
<dbReference type="Pfam" id="PF00817">
    <property type="entry name" value="IMS"/>
    <property type="match status" value="1"/>
</dbReference>
<dbReference type="EMBL" id="UINC01005923">
    <property type="protein sequence ID" value="SVA24397.1"/>
    <property type="molecule type" value="Genomic_DNA"/>
</dbReference>
<dbReference type="PANTHER" id="PTHR35369">
    <property type="entry name" value="BLR3025 PROTEIN-RELATED"/>
    <property type="match status" value="1"/>
</dbReference>
<keyword evidence="1" id="KW-0227">DNA damage</keyword>
<protein>
    <recommendedName>
        <fullName evidence="2">UmuC domain-containing protein</fullName>
    </recommendedName>
</protein>
<sequence length="507" mass="52839">VAPGDPALVLAAGRVAAASEAARAVGVARGQRRREAQGRCPEVAVLERDEAAEARRFEPVVAALEDVTPWVEVSRPGACAFGVRGPLRLLGGEAALLDRTAEVVGVALDVAVGPTHPGCRLGVADGRFAADLAARAAGAGIAGSLVVPVGGSPAFLASQPVGVLGRPGLADVLVRLGLTTLGAFAALSATDVVGRFGAEGQAAHRLAAGLDGTPLQVRRPPPDLAVAVDLDPPVDRIDRVAFVARALAEQFHDDLRGRGLACTRVVVEAETEHGERLARCWRDEGVLGTSALVDRVRWQLEGWLHGPPAVRPTAGLVRLALLPDEVVPATGHQAGFWGGATAADERAARALARVVGLLGEGSVRLPEWRGGRDPVDQLVLVPLTGGVGEVGRVDAPPSDAPPWPGVLPPPSPAAVHADPVPAELLDDRGRPVRVDGRGVLSAAPVALRVDGRGVHVAAWAGPWPVDERWWDPRRHRRRVRLQVVADDGVARLLVLEAGCWRVAATYD</sequence>
<evidence type="ECO:0000256" key="1">
    <source>
        <dbReference type="ARBA" id="ARBA00022763"/>
    </source>
</evidence>
<feature type="non-terminal residue" evidence="3">
    <location>
        <position position="1"/>
    </location>
</feature>
<evidence type="ECO:0000313" key="3">
    <source>
        <dbReference type="EMBL" id="SVA24397.1"/>
    </source>
</evidence>
<proteinExistence type="predicted"/>